<name>A0A916J6M3_9PROT</name>
<dbReference type="AlphaFoldDB" id="A0A916J6M3"/>
<evidence type="ECO:0000259" key="1">
    <source>
        <dbReference type="Pfam" id="PF01863"/>
    </source>
</evidence>
<dbReference type="EMBL" id="CAJQUM010000001">
    <property type="protein sequence ID" value="CAG4884902.1"/>
    <property type="molecule type" value="Genomic_DNA"/>
</dbReference>
<sequence length="162" mass="18400">MKLRNQTRSPQRTLFDTDPGGVLASPWHEGAQLDYLGASLCLKLDTDRRQALREDDVLHLPLPPEATERQIQDAAESWLRREAKHLFTHMIAQESQRIGSNTPALSLSFSLRCGWVQVEDRMLRINWRLIEQPLPIIELTLRRAVAMLPLQPAAADLFSALA</sequence>
<dbReference type="InterPro" id="IPR002725">
    <property type="entry name" value="YgjP-like_metallopeptidase"/>
</dbReference>
<accession>A0A916J6M3</accession>
<proteinExistence type="predicted"/>
<dbReference type="Pfam" id="PF01863">
    <property type="entry name" value="YgjP-like"/>
    <property type="match status" value="1"/>
</dbReference>
<protein>
    <recommendedName>
        <fullName evidence="1">YgjP-like metallopeptidase domain-containing protein</fullName>
    </recommendedName>
</protein>
<keyword evidence="3" id="KW-1185">Reference proteome</keyword>
<gene>
    <name evidence="2" type="ORF">GTOL_12785</name>
</gene>
<comment type="caution">
    <text evidence="2">The sequence shown here is derived from an EMBL/GenBank/DDBJ whole genome shotgun (WGS) entry which is preliminary data.</text>
</comment>
<evidence type="ECO:0000313" key="2">
    <source>
        <dbReference type="EMBL" id="CAG4884902.1"/>
    </source>
</evidence>
<reference evidence="2" key="1">
    <citation type="submission" date="2021-04" db="EMBL/GenBank/DDBJ databases">
        <authorList>
            <person name="Hornung B."/>
        </authorList>
    </citation>
    <scope>NUCLEOTIDE SEQUENCE</scope>
    <source>
        <strain evidence="2">G5G6</strain>
    </source>
</reference>
<evidence type="ECO:0000313" key="3">
    <source>
        <dbReference type="Proteomes" id="UP000742786"/>
    </source>
</evidence>
<organism evidence="2 3">
    <name type="scientific">Georgfuchsia toluolica</name>
    <dbReference type="NCBI Taxonomy" id="424218"/>
    <lineage>
        <taxon>Bacteria</taxon>
        <taxon>Pseudomonadati</taxon>
        <taxon>Pseudomonadota</taxon>
        <taxon>Betaproteobacteria</taxon>
        <taxon>Nitrosomonadales</taxon>
        <taxon>Sterolibacteriaceae</taxon>
        <taxon>Georgfuchsia</taxon>
    </lineage>
</organism>
<dbReference type="Proteomes" id="UP000742786">
    <property type="component" value="Unassembled WGS sequence"/>
</dbReference>
<dbReference type="RefSeq" id="WP_220636703.1">
    <property type="nucleotide sequence ID" value="NZ_CAJQUM010000001.1"/>
</dbReference>
<feature type="domain" description="YgjP-like metallopeptidase" evidence="1">
    <location>
        <begin position="26"/>
        <end position="138"/>
    </location>
</feature>